<name>A0A9D4RMS3_DREPO</name>
<dbReference type="EMBL" id="JAIWYP010000002">
    <property type="protein sequence ID" value="KAH3872010.1"/>
    <property type="molecule type" value="Genomic_DNA"/>
</dbReference>
<proteinExistence type="predicted"/>
<dbReference type="Proteomes" id="UP000828390">
    <property type="component" value="Unassembled WGS sequence"/>
</dbReference>
<reference evidence="1" key="2">
    <citation type="submission" date="2020-11" db="EMBL/GenBank/DDBJ databases">
        <authorList>
            <person name="McCartney M.A."/>
            <person name="Auch B."/>
            <person name="Kono T."/>
            <person name="Mallez S."/>
            <person name="Becker A."/>
            <person name="Gohl D.M."/>
            <person name="Silverstein K.A.T."/>
            <person name="Koren S."/>
            <person name="Bechman K.B."/>
            <person name="Herman A."/>
            <person name="Abrahante J.E."/>
            <person name="Garbe J."/>
        </authorList>
    </citation>
    <scope>NUCLEOTIDE SEQUENCE</scope>
    <source>
        <strain evidence="1">Duluth1</strain>
        <tissue evidence="1">Whole animal</tissue>
    </source>
</reference>
<protein>
    <submittedName>
        <fullName evidence="1">Uncharacterized protein</fullName>
    </submittedName>
</protein>
<evidence type="ECO:0000313" key="1">
    <source>
        <dbReference type="EMBL" id="KAH3872010.1"/>
    </source>
</evidence>
<accession>A0A9D4RMS3</accession>
<organism evidence="1 2">
    <name type="scientific">Dreissena polymorpha</name>
    <name type="common">Zebra mussel</name>
    <name type="synonym">Mytilus polymorpha</name>
    <dbReference type="NCBI Taxonomy" id="45954"/>
    <lineage>
        <taxon>Eukaryota</taxon>
        <taxon>Metazoa</taxon>
        <taxon>Spiralia</taxon>
        <taxon>Lophotrochozoa</taxon>
        <taxon>Mollusca</taxon>
        <taxon>Bivalvia</taxon>
        <taxon>Autobranchia</taxon>
        <taxon>Heteroconchia</taxon>
        <taxon>Euheterodonta</taxon>
        <taxon>Imparidentia</taxon>
        <taxon>Neoheterodontei</taxon>
        <taxon>Myida</taxon>
        <taxon>Dreissenoidea</taxon>
        <taxon>Dreissenidae</taxon>
        <taxon>Dreissena</taxon>
    </lineage>
</organism>
<evidence type="ECO:0000313" key="2">
    <source>
        <dbReference type="Proteomes" id="UP000828390"/>
    </source>
</evidence>
<gene>
    <name evidence="1" type="ORF">DPMN_035223</name>
</gene>
<reference evidence="1" key="1">
    <citation type="journal article" date="2019" name="bioRxiv">
        <title>The Genome of the Zebra Mussel, Dreissena polymorpha: A Resource for Invasive Species Research.</title>
        <authorList>
            <person name="McCartney M.A."/>
            <person name="Auch B."/>
            <person name="Kono T."/>
            <person name="Mallez S."/>
            <person name="Zhang Y."/>
            <person name="Obille A."/>
            <person name="Becker A."/>
            <person name="Abrahante J.E."/>
            <person name="Garbe J."/>
            <person name="Badalamenti J.P."/>
            <person name="Herman A."/>
            <person name="Mangelson H."/>
            <person name="Liachko I."/>
            <person name="Sullivan S."/>
            <person name="Sone E.D."/>
            <person name="Koren S."/>
            <person name="Silverstein K.A.T."/>
            <person name="Beckman K.B."/>
            <person name="Gohl D.M."/>
        </authorList>
    </citation>
    <scope>NUCLEOTIDE SEQUENCE</scope>
    <source>
        <strain evidence="1">Duluth1</strain>
        <tissue evidence="1">Whole animal</tissue>
    </source>
</reference>
<sequence>MLGRIAERIKAFLLQDLARTSGFTGSKPAPGKFIKFKFLPEGFLKADLTEDGQRNLVFGKDEAINYMADVTTWYVDGTFKCGREVKHSRESPNTKPPTHGKENISVAANLFL</sequence>
<dbReference type="AlphaFoldDB" id="A0A9D4RMS3"/>
<keyword evidence="2" id="KW-1185">Reference proteome</keyword>
<comment type="caution">
    <text evidence="1">The sequence shown here is derived from an EMBL/GenBank/DDBJ whole genome shotgun (WGS) entry which is preliminary data.</text>
</comment>